<dbReference type="InterPro" id="IPR038725">
    <property type="entry name" value="YdaG_split_barrel_FMN-bd"/>
</dbReference>
<dbReference type="SUPFAM" id="SSF50475">
    <property type="entry name" value="FMN-binding split barrel"/>
    <property type="match status" value="1"/>
</dbReference>
<sequence length="168" mass="18989">MNTLYGDEARAKIWALIKDIKVAMMATWDGDSHESHARPMMALETDQFDGTLWFFTGKHSRKADEVRDAHEALLTYTDPKAMNYVSVSGRASLVDDRAKIDEMWTDYAKIWFPEGKEDPNLTLLRFDADTAEFWEAPNAVVRSVSYLKALVTGTTPDIGTVGRANMQH</sequence>
<feature type="domain" description="General stress protein FMN-binding split barrel" evidence="1">
    <location>
        <begin position="9"/>
        <end position="157"/>
    </location>
</feature>
<keyword evidence="3" id="KW-1185">Reference proteome</keyword>
<dbReference type="PANTHER" id="PTHR34818:SF1">
    <property type="entry name" value="PROTEIN BLI-3"/>
    <property type="match status" value="1"/>
</dbReference>
<dbReference type="PANTHER" id="PTHR34818">
    <property type="entry name" value="PROTEIN BLI-3"/>
    <property type="match status" value="1"/>
</dbReference>
<proteinExistence type="predicted"/>
<protein>
    <submittedName>
        <fullName evidence="2">General stress protein 26</fullName>
    </submittedName>
</protein>
<accession>F4QJN0</accession>
<dbReference type="Pfam" id="PF16242">
    <property type="entry name" value="Pyrid_ox_like"/>
    <property type="match status" value="1"/>
</dbReference>
<dbReference type="STRING" id="715226.ABI_04130"/>
<dbReference type="InterPro" id="IPR012349">
    <property type="entry name" value="Split_barrel_FMN-bd"/>
</dbReference>
<dbReference type="HOGENOM" id="CLU_091428_1_1_5"/>
<dbReference type="InterPro" id="IPR052917">
    <property type="entry name" value="Stress-Dev_Protein"/>
</dbReference>
<dbReference type="RefSeq" id="WP_006271149.1">
    <property type="nucleotide sequence ID" value="NZ_GL883077.1"/>
</dbReference>
<reference evidence="3" key="1">
    <citation type="submission" date="2011-03" db="EMBL/GenBank/DDBJ databases">
        <title>Draft genome sequence of Brevundimonas diminuta.</title>
        <authorList>
            <person name="Brown P.J.B."/>
            <person name="Buechlein A."/>
            <person name="Hemmerich C."/>
            <person name="Brun Y.V."/>
        </authorList>
    </citation>
    <scope>NUCLEOTIDE SEQUENCE [LARGE SCALE GENOMIC DNA]</scope>
    <source>
        <strain evidence="3">C19</strain>
    </source>
</reference>
<organism evidence="2 3">
    <name type="scientific">Asticcacaulis biprosthecium C19</name>
    <dbReference type="NCBI Taxonomy" id="715226"/>
    <lineage>
        <taxon>Bacteria</taxon>
        <taxon>Pseudomonadati</taxon>
        <taxon>Pseudomonadota</taxon>
        <taxon>Alphaproteobacteria</taxon>
        <taxon>Caulobacterales</taxon>
        <taxon>Caulobacteraceae</taxon>
        <taxon>Asticcacaulis</taxon>
    </lineage>
</organism>
<dbReference type="Proteomes" id="UP000006512">
    <property type="component" value="Unassembled WGS sequence"/>
</dbReference>
<dbReference type="OrthoDB" id="1432662at2"/>
<dbReference type="eggNOG" id="COG3871">
    <property type="taxonomic scope" value="Bacteria"/>
</dbReference>
<dbReference type="AlphaFoldDB" id="F4QJN0"/>
<gene>
    <name evidence="2" type="ORF">ABI_04130</name>
</gene>
<name>F4QJN0_9CAUL</name>
<evidence type="ECO:0000313" key="2">
    <source>
        <dbReference type="EMBL" id="EGF91981.1"/>
    </source>
</evidence>
<dbReference type="EMBL" id="GL883077">
    <property type="protein sequence ID" value="EGF91981.1"/>
    <property type="molecule type" value="Genomic_DNA"/>
</dbReference>
<evidence type="ECO:0000313" key="3">
    <source>
        <dbReference type="Proteomes" id="UP000006512"/>
    </source>
</evidence>
<dbReference type="Gene3D" id="2.30.110.10">
    <property type="entry name" value="Electron Transport, Fmn-binding Protein, Chain A"/>
    <property type="match status" value="1"/>
</dbReference>
<evidence type="ECO:0000259" key="1">
    <source>
        <dbReference type="Pfam" id="PF16242"/>
    </source>
</evidence>